<dbReference type="Gene3D" id="3.30.160.160">
    <property type="entry name" value="YegP-like"/>
    <property type="match status" value="1"/>
</dbReference>
<protein>
    <recommendedName>
        <fullName evidence="1">DUF1508 domain-containing protein</fullName>
    </recommendedName>
</protein>
<evidence type="ECO:0000259" key="1">
    <source>
        <dbReference type="Pfam" id="PF07411"/>
    </source>
</evidence>
<accession>A0A0K1JGQ9</accession>
<dbReference type="AlphaFoldDB" id="A0A0K1JGQ9"/>
<dbReference type="RefSeq" id="WP_052590841.1">
    <property type="nucleotide sequence ID" value="NZ_CP011112.1"/>
</dbReference>
<evidence type="ECO:0000313" key="3">
    <source>
        <dbReference type="Proteomes" id="UP000066480"/>
    </source>
</evidence>
<dbReference type="KEGG" id="lmoi:VV02_07740"/>
<sequence>MARAPKITVYRDVLGDWRWRYVAANGQTLAGSSEGYVRRIDCVRAMAAVCGTSYECRNRLRTPDGGIYEQGRMWRGAYSHVFVEVVP</sequence>
<feature type="domain" description="DUF1508" evidence="1">
    <location>
        <begin position="15"/>
        <end position="49"/>
    </location>
</feature>
<dbReference type="STRING" id="571913.VV02_07740"/>
<gene>
    <name evidence="2" type="ORF">VV02_07740</name>
</gene>
<keyword evidence="3" id="KW-1185">Reference proteome</keyword>
<name>A0A0K1JGQ9_9MICO</name>
<dbReference type="Pfam" id="PF07411">
    <property type="entry name" value="DUF1508"/>
    <property type="match status" value="1"/>
</dbReference>
<dbReference type="Proteomes" id="UP000066480">
    <property type="component" value="Chromosome"/>
</dbReference>
<dbReference type="SUPFAM" id="SSF160113">
    <property type="entry name" value="YegP-like"/>
    <property type="match status" value="1"/>
</dbReference>
<proteinExistence type="predicted"/>
<reference evidence="2 3" key="1">
    <citation type="submission" date="2015-03" db="EMBL/GenBank/DDBJ databases">
        <title>Luteipulveratus halotolerans sp. nov., a novel actinobacterium (Dermacoccaceae) from Sarawak, Malaysia.</title>
        <authorList>
            <person name="Juboi H."/>
            <person name="Basik A."/>
            <person name="Shamsul S.S."/>
            <person name="Arnold P."/>
            <person name="Schmitt E.K."/>
            <person name="Sanglier J.-J."/>
            <person name="Yeo T."/>
        </authorList>
    </citation>
    <scope>NUCLEOTIDE SEQUENCE [LARGE SCALE GENOMIC DNA]</scope>
    <source>
        <strain evidence="2 3">MN07-A0370</strain>
    </source>
</reference>
<dbReference type="InterPro" id="IPR010879">
    <property type="entry name" value="DUF1508"/>
</dbReference>
<dbReference type="InterPro" id="IPR036913">
    <property type="entry name" value="YegP-like_sf"/>
</dbReference>
<dbReference type="EMBL" id="CP011112">
    <property type="protein sequence ID" value="AKU15770.1"/>
    <property type="molecule type" value="Genomic_DNA"/>
</dbReference>
<evidence type="ECO:0000313" key="2">
    <source>
        <dbReference type="EMBL" id="AKU15770.1"/>
    </source>
</evidence>
<organism evidence="2 3">
    <name type="scientific">Luteipulveratus mongoliensis</name>
    <dbReference type="NCBI Taxonomy" id="571913"/>
    <lineage>
        <taxon>Bacteria</taxon>
        <taxon>Bacillati</taxon>
        <taxon>Actinomycetota</taxon>
        <taxon>Actinomycetes</taxon>
        <taxon>Micrococcales</taxon>
        <taxon>Dermacoccaceae</taxon>
        <taxon>Luteipulveratus</taxon>
    </lineage>
</organism>
<dbReference type="OrthoDB" id="9802792at2"/>